<feature type="domain" description="D-isomer specific 2-hydroxyacid dehydrogenase NAD-binding" evidence="11">
    <location>
        <begin position="108"/>
        <end position="284"/>
    </location>
</feature>
<dbReference type="PANTHER" id="PTHR42789:SF1">
    <property type="entry name" value="D-ISOMER SPECIFIC 2-HYDROXYACID DEHYDROGENASE FAMILY PROTEIN (AFU_ORTHOLOGUE AFUA_6G10090)"/>
    <property type="match status" value="1"/>
</dbReference>
<dbReference type="Proteomes" id="UP000041254">
    <property type="component" value="Unassembled WGS sequence"/>
</dbReference>
<dbReference type="GO" id="GO:0051287">
    <property type="term" value="F:NAD binding"/>
    <property type="evidence" value="ECO:0007669"/>
    <property type="project" value="UniProtKB-UniRule"/>
</dbReference>
<feature type="domain" description="D-isomer specific 2-hydroxyacid dehydrogenase catalytic" evidence="10">
    <location>
        <begin position="7"/>
        <end position="316"/>
    </location>
</feature>
<dbReference type="UniPathway" id="UPA00135">
    <property type="reaction ID" value="UER00196"/>
</dbReference>
<dbReference type="Pfam" id="PF19304">
    <property type="entry name" value="PGDH_inter"/>
    <property type="match status" value="1"/>
</dbReference>
<dbReference type="InParanoid" id="A0A0G4FFJ6"/>
<feature type="domain" description="D-3-phosphoglycerate dehydrogenase ASB" evidence="12">
    <location>
        <begin position="328"/>
        <end position="440"/>
    </location>
</feature>
<evidence type="ECO:0000256" key="1">
    <source>
        <dbReference type="ARBA" id="ARBA00005216"/>
    </source>
</evidence>
<dbReference type="PANTHER" id="PTHR42789">
    <property type="entry name" value="D-ISOMER SPECIFIC 2-HYDROXYACID DEHYDROGENASE FAMILY PROTEIN (AFU_ORTHOLOGUE AFUA_6G10090)"/>
    <property type="match status" value="1"/>
</dbReference>
<dbReference type="InterPro" id="IPR006140">
    <property type="entry name" value="D-isomer_DH_NAD-bd"/>
</dbReference>
<dbReference type="GO" id="GO:0004617">
    <property type="term" value="F:phosphoglycerate dehydrogenase activity"/>
    <property type="evidence" value="ECO:0007669"/>
    <property type="project" value="UniProtKB-EC"/>
</dbReference>
<evidence type="ECO:0000256" key="6">
    <source>
        <dbReference type="ARBA" id="ARBA00023002"/>
    </source>
</evidence>
<dbReference type="InterPro" id="IPR036291">
    <property type="entry name" value="NAD(P)-bd_dom_sf"/>
</dbReference>
<dbReference type="EC" id="1.1.1.95" evidence="3 9"/>
<dbReference type="VEuPathDB" id="CryptoDB:Vbra_15173"/>
<evidence type="ECO:0000313" key="14">
    <source>
        <dbReference type="Proteomes" id="UP000041254"/>
    </source>
</evidence>
<keyword evidence="5 9" id="KW-0028">Amino-acid biosynthesis</keyword>
<sequence>MASRFRVLVSDPIDSAGVDILSTVAEVDIKTKLTEDQLCEIIGQYDALMVRSGTQVTDRILARAARLKIVGRAGVGVDNVHVKAATDKGIFVVNSPLGNIVAAAEHTLAMMFALARNVPAADASVRAGKWERNKFMGSQLQHKILGIVGLGQVGSHVAKVGREMGMKLVTYDPYVNTQKAEALDCSVVSMEELFRLSDFITLHVPLIPETKAMINAETLKHMKPTARIINCSRGGVIDEKALSEALQQGRLAGAALDVFEDEKAFPADHPLLNCPNVVLTPHLGASTHEAQVNVAVDVAQQIKETLLGNLPQSAVNIPGLRAAELQQLLPLLTCCDTLGRLAVQLLYGPMERITVVLEGDYAAERGEPPLLAVAKGALGFHTDRPVNFVNVRQVAELFKVALTVAKEEHHAKAGVRVELKSKEDQTSLRGTITDEGNVLLTSFKGVSMYMLLPVIGLRKQFFVYTQHDDTPGALSLICGMLGEHGLNIGDMHLGRTESCGVCISSIDSPPSDTFADALKRRQPPIREYRIFSL</sequence>
<dbReference type="PROSITE" id="PS00670">
    <property type="entry name" value="D_2_HYDROXYACID_DH_2"/>
    <property type="match status" value="1"/>
</dbReference>
<evidence type="ECO:0000259" key="10">
    <source>
        <dbReference type="Pfam" id="PF00389"/>
    </source>
</evidence>
<reference evidence="13 14" key="1">
    <citation type="submission" date="2014-11" db="EMBL/GenBank/DDBJ databases">
        <authorList>
            <person name="Zhu J."/>
            <person name="Qi W."/>
            <person name="Song R."/>
        </authorList>
    </citation>
    <scope>NUCLEOTIDE SEQUENCE [LARGE SCALE GENOMIC DNA]</scope>
</reference>
<protein>
    <recommendedName>
        <fullName evidence="4 9">D-3-phosphoglycerate dehydrogenase</fullName>
        <ecNumber evidence="3 9">1.1.1.95</ecNumber>
    </recommendedName>
</protein>
<dbReference type="PROSITE" id="PS00671">
    <property type="entry name" value="D_2_HYDROXYACID_DH_3"/>
    <property type="match status" value="1"/>
</dbReference>
<dbReference type="InterPro" id="IPR029753">
    <property type="entry name" value="D-isomer_DH_CS"/>
</dbReference>
<dbReference type="InterPro" id="IPR029009">
    <property type="entry name" value="ASB_dom_sf"/>
</dbReference>
<dbReference type="AlphaFoldDB" id="A0A0G4FFJ6"/>
<evidence type="ECO:0000256" key="8">
    <source>
        <dbReference type="ARBA" id="ARBA00048731"/>
    </source>
</evidence>
<evidence type="ECO:0000259" key="11">
    <source>
        <dbReference type="Pfam" id="PF02826"/>
    </source>
</evidence>
<evidence type="ECO:0000256" key="4">
    <source>
        <dbReference type="ARBA" id="ARBA00021582"/>
    </source>
</evidence>
<dbReference type="OrthoDB" id="298012at2759"/>
<evidence type="ECO:0000256" key="5">
    <source>
        <dbReference type="ARBA" id="ARBA00022605"/>
    </source>
</evidence>
<dbReference type="Gene3D" id="3.30.70.260">
    <property type="match status" value="1"/>
</dbReference>
<evidence type="ECO:0000256" key="3">
    <source>
        <dbReference type="ARBA" id="ARBA00013143"/>
    </source>
</evidence>
<dbReference type="InterPro" id="IPR029752">
    <property type="entry name" value="D-isomer_DH_CS1"/>
</dbReference>
<dbReference type="Gene3D" id="3.30.1330.90">
    <property type="entry name" value="D-3-phosphoglycerate dehydrogenase, domain 3"/>
    <property type="match status" value="1"/>
</dbReference>
<evidence type="ECO:0000313" key="13">
    <source>
        <dbReference type="EMBL" id="CEM11643.1"/>
    </source>
</evidence>
<keyword evidence="6 9" id="KW-0560">Oxidoreductase</keyword>
<keyword evidence="14" id="KW-1185">Reference proteome</keyword>
<dbReference type="InterPro" id="IPR006236">
    <property type="entry name" value="PGDH"/>
</dbReference>
<dbReference type="EMBL" id="CDMY01000421">
    <property type="protein sequence ID" value="CEM11643.1"/>
    <property type="molecule type" value="Genomic_DNA"/>
</dbReference>
<dbReference type="Pfam" id="PF02826">
    <property type="entry name" value="2-Hacid_dh_C"/>
    <property type="match status" value="1"/>
</dbReference>
<comment type="pathway">
    <text evidence="1 9">Amino-acid biosynthesis; L-serine biosynthesis; L-serine from 3-phospho-D-glycerate: step 1/3.</text>
</comment>
<dbReference type="SUPFAM" id="SSF52283">
    <property type="entry name" value="Formate/glycerate dehydrogenase catalytic domain-like"/>
    <property type="match status" value="1"/>
</dbReference>
<dbReference type="OMA" id="NLECAYN"/>
<comment type="similarity">
    <text evidence="2 9">Belongs to the D-isomer specific 2-hydroxyacid dehydrogenase family.</text>
</comment>
<keyword evidence="9" id="KW-0718">Serine biosynthesis</keyword>
<dbReference type="PhylomeDB" id="A0A0G4FFJ6"/>
<dbReference type="InterPro" id="IPR045626">
    <property type="entry name" value="PGDH_ASB_dom"/>
</dbReference>
<dbReference type="SUPFAM" id="SSF143548">
    <property type="entry name" value="Serine metabolism enzymes domain"/>
    <property type="match status" value="1"/>
</dbReference>
<dbReference type="CDD" id="cd12173">
    <property type="entry name" value="PGDH_4"/>
    <property type="match status" value="1"/>
</dbReference>
<proteinExistence type="inferred from homology"/>
<evidence type="ECO:0000256" key="2">
    <source>
        <dbReference type="ARBA" id="ARBA00005854"/>
    </source>
</evidence>
<dbReference type="NCBIfam" id="TIGR01327">
    <property type="entry name" value="PGDH"/>
    <property type="match status" value="1"/>
</dbReference>
<dbReference type="SUPFAM" id="SSF51735">
    <property type="entry name" value="NAD(P)-binding Rossmann-fold domains"/>
    <property type="match status" value="1"/>
</dbReference>
<evidence type="ECO:0000259" key="12">
    <source>
        <dbReference type="Pfam" id="PF19304"/>
    </source>
</evidence>
<keyword evidence="7 9" id="KW-0520">NAD</keyword>
<comment type="catalytic activity">
    <reaction evidence="8 9">
        <text>(2R)-3-phosphoglycerate + NAD(+) = 3-phosphooxypyruvate + NADH + H(+)</text>
        <dbReference type="Rhea" id="RHEA:12641"/>
        <dbReference type="ChEBI" id="CHEBI:15378"/>
        <dbReference type="ChEBI" id="CHEBI:18110"/>
        <dbReference type="ChEBI" id="CHEBI:57540"/>
        <dbReference type="ChEBI" id="CHEBI:57945"/>
        <dbReference type="ChEBI" id="CHEBI:58272"/>
        <dbReference type="EC" id="1.1.1.95"/>
    </reaction>
</comment>
<dbReference type="GO" id="GO:0006564">
    <property type="term" value="P:L-serine biosynthetic process"/>
    <property type="evidence" value="ECO:0007669"/>
    <property type="project" value="UniProtKB-KW"/>
</dbReference>
<dbReference type="InterPro" id="IPR050857">
    <property type="entry name" value="D-2-hydroxyacid_DH"/>
</dbReference>
<dbReference type="STRING" id="1169540.A0A0G4FFJ6"/>
<organism evidence="13 14">
    <name type="scientific">Vitrella brassicaformis (strain CCMP3155)</name>
    <dbReference type="NCBI Taxonomy" id="1169540"/>
    <lineage>
        <taxon>Eukaryota</taxon>
        <taxon>Sar</taxon>
        <taxon>Alveolata</taxon>
        <taxon>Colpodellida</taxon>
        <taxon>Vitrellaceae</taxon>
        <taxon>Vitrella</taxon>
    </lineage>
</organism>
<accession>A0A0G4FFJ6</accession>
<dbReference type="InterPro" id="IPR045865">
    <property type="entry name" value="ACT-like_dom_sf"/>
</dbReference>
<dbReference type="Gene3D" id="3.40.50.720">
    <property type="entry name" value="NAD(P)-binding Rossmann-like Domain"/>
    <property type="match status" value="2"/>
</dbReference>
<evidence type="ECO:0000256" key="9">
    <source>
        <dbReference type="RuleBase" id="RU363003"/>
    </source>
</evidence>
<name>A0A0G4FFJ6_VITBC</name>
<dbReference type="InterPro" id="IPR006139">
    <property type="entry name" value="D-isomer_2_OHA_DH_cat_dom"/>
</dbReference>
<evidence type="ECO:0000256" key="7">
    <source>
        <dbReference type="ARBA" id="ARBA00023027"/>
    </source>
</evidence>
<dbReference type="Pfam" id="PF00389">
    <property type="entry name" value="2-Hacid_dh"/>
    <property type="match status" value="1"/>
</dbReference>
<dbReference type="FunFam" id="3.40.50.720:FF:000021">
    <property type="entry name" value="D-3-phosphoglycerate dehydrogenase"/>
    <property type="match status" value="1"/>
</dbReference>
<gene>
    <name evidence="13" type="ORF">Vbra_15173</name>
</gene>
<dbReference type="PROSITE" id="PS00065">
    <property type="entry name" value="D_2_HYDROXYACID_DH_1"/>
    <property type="match status" value="1"/>
</dbReference>
<dbReference type="SUPFAM" id="SSF55021">
    <property type="entry name" value="ACT-like"/>
    <property type="match status" value="1"/>
</dbReference>